<keyword evidence="9 10" id="KW-0807">Transducer</keyword>
<keyword evidence="13" id="KW-1185">Reference proteome</keyword>
<feature type="domain" description="G-protein coupled receptors family 1 profile" evidence="12">
    <location>
        <begin position="58"/>
        <end position="269"/>
    </location>
</feature>
<dbReference type="CTD" id="53836"/>
<feature type="transmembrane region" description="Helical" evidence="11">
    <location>
        <begin position="156"/>
        <end position="177"/>
    </location>
</feature>
<evidence type="ECO:0000256" key="9">
    <source>
        <dbReference type="ARBA" id="ARBA00023224"/>
    </source>
</evidence>
<dbReference type="PANTHER" id="PTHR24233:SF8">
    <property type="entry name" value="G-PROTEIN COUPLED RECEPTOR 87"/>
    <property type="match status" value="1"/>
</dbReference>
<organism evidence="13 14">
    <name type="scientific">Mustela putorius furo</name>
    <name type="common">European domestic ferret</name>
    <name type="synonym">Mustela furo</name>
    <dbReference type="NCBI Taxonomy" id="9669"/>
    <lineage>
        <taxon>Eukaryota</taxon>
        <taxon>Metazoa</taxon>
        <taxon>Chordata</taxon>
        <taxon>Craniata</taxon>
        <taxon>Vertebrata</taxon>
        <taxon>Euteleostomi</taxon>
        <taxon>Mammalia</taxon>
        <taxon>Eutheria</taxon>
        <taxon>Laurasiatheria</taxon>
        <taxon>Carnivora</taxon>
        <taxon>Caniformia</taxon>
        <taxon>Musteloidea</taxon>
        <taxon>Mustelidae</taxon>
        <taxon>Mustelinae</taxon>
        <taxon>Mustela</taxon>
    </lineage>
</organism>
<accession>A0A8U0MV05</accession>
<protein>
    <submittedName>
        <fullName evidence="14">G-protein coupled receptor 87 isoform X2</fullName>
    </submittedName>
</protein>
<evidence type="ECO:0000256" key="4">
    <source>
        <dbReference type="ARBA" id="ARBA00022989"/>
    </source>
</evidence>
<keyword evidence="3 10" id="KW-0812">Transmembrane</keyword>
<keyword evidence="4 11" id="KW-1133">Transmembrane helix</keyword>
<dbReference type="GO" id="GO:0005886">
    <property type="term" value="C:plasma membrane"/>
    <property type="evidence" value="ECO:0007669"/>
    <property type="project" value="UniProtKB-SubCell"/>
</dbReference>
<dbReference type="PROSITE" id="PS50262">
    <property type="entry name" value="G_PROTEIN_RECEP_F1_2"/>
    <property type="match status" value="1"/>
</dbReference>
<evidence type="ECO:0000256" key="7">
    <source>
        <dbReference type="ARBA" id="ARBA00023157"/>
    </source>
</evidence>
<evidence type="ECO:0000256" key="10">
    <source>
        <dbReference type="RuleBase" id="RU000688"/>
    </source>
</evidence>
<comment type="similarity">
    <text evidence="10">Belongs to the G-protein coupled receptor 1 family.</text>
</comment>
<feature type="transmembrane region" description="Helical" evidence="11">
    <location>
        <begin position="118"/>
        <end position="136"/>
    </location>
</feature>
<keyword evidence="2" id="KW-1003">Cell membrane</keyword>
<comment type="subcellular location">
    <subcellularLocation>
        <location evidence="1">Cell membrane</location>
        <topology evidence="1">Multi-pass membrane protein</topology>
    </subcellularLocation>
</comment>
<name>A0A8U0MV05_MUSPF</name>
<dbReference type="Proteomes" id="UP000000715">
    <property type="component" value="Unplaced"/>
</dbReference>
<dbReference type="PRINTS" id="PR01157">
    <property type="entry name" value="P2YPURNOCPTR"/>
</dbReference>
<evidence type="ECO:0000313" key="13">
    <source>
        <dbReference type="Proteomes" id="UP000000715"/>
    </source>
</evidence>
<keyword evidence="5 10" id="KW-0297">G-protein coupled receptor</keyword>
<evidence type="ECO:0000256" key="6">
    <source>
        <dbReference type="ARBA" id="ARBA00023136"/>
    </source>
</evidence>
<dbReference type="Gene3D" id="1.20.1070.10">
    <property type="entry name" value="Rhodopsin 7-helix transmembrane proteins"/>
    <property type="match status" value="1"/>
</dbReference>
<dbReference type="RefSeq" id="XP_004755612.1">
    <property type="nucleotide sequence ID" value="XM_004755555.3"/>
</dbReference>
<dbReference type="InterPro" id="IPR017452">
    <property type="entry name" value="GPCR_Rhodpsn_7TM"/>
</dbReference>
<dbReference type="SUPFAM" id="SSF81321">
    <property type="entry name" value="Family A G protein-coupled receptor-like"/>
    <property type="match status" value="1"/>
</dbReference>
<keyword evidence="6 11" id="KW-0472">Membrane</keyword>
<evidence type="ECO:0000256" key="3">
    <source>
        <dbReference type="ARBA" id="ARBA00022692"/>
    </source>
</evidence>
<dbReference type="InterPro" id="IPR000276">
    <property type="entry name" value="GPCR_Rhodpsn"/>
</dbReference>
<dbReference type="PANTHER" id="PTHR24233">
    <property type="entry name" value="P2Y PURINOCEPTOR-RELATED G-PROTEIN COUPLED RECEPTOR"/>
    <property type="match status" value="1"/>
</dbReference>
<feature type="transmembrane region" description="Helical" evidence="11">
    <location>
        <begin position="42"/>
        <end position="66"/>
    </location>
</feature>
<sequence>MGLNLTLAKLPDNELHSQGSHALSNMSDGLGKNTTVNKFDTIVLPVLYLIIFVASILLNGLAVWIFFHIRNKTSFIFYLKNIVVADLIMTLTFPFRIVHDAGFGPWYFKFILCRYTSVLFYANMYTSIVFLGLISIDRYLKVVKPFGDSRMYSITFTKVLSICVWVVMAVLSLPNIILTNGQLTKENIHDCMKLKSPLGVKWHEAVIYVNSCLFVAVLVILIGCYIAISRSFSRRLFKKSNIRTRSESIRSLQSVRRSEVRIYYDYTDV</sequence>
<evidence type="ECO:0000256" key="5">
    <source>
        <dbReference type="ARBA" id="ARBA00023040"/>
    </source>
</evidence>
<keyword evidence="8 10" id="KW-0675">Receptor</keyword>
<keyword evidence="7" id="KW-1015">Disulfide bond</keyword>
<dbReference type="PRINTS" id="PR01735">
    <property type="entry name" value="P2Y13PRNCPTR"/>
</dbReference>
<dbReference type="InterPro" id="IPR008109">
    <property type="entry name" value="P2Y13_rcpt"/>
</dbReference>
<proteinExistence type="inferred from homology"/>
<evidence type="ECO:0000256" key="11">
    <source>
        <dbReference type="SAM" id="Phobius"/>
    </source>
</evidence>
<evidence type="ECO:0000256" key="2">
    <source>
        <dbReference type="ARBA" id="ARBA00022475"/>
    </source>
</evidence>
<dbReference type="GO" id="GO:0045028">
    <property type="term" value="F:G protein-coupled purinergic nucleotide receptor activity"/>
    <property type="evidence" value="ECO:0007669"/>
    <property type="project" value="InterPro"/>
</dbReference>
<gene>
    <name evidence="14" type="primary">GPR87</name>
</gene>
<evidence type="ECO:0000256" key="8">
    <source>
        <dbReference type="ARBA" id="ARBA00023170"/>
    </source>
</evidence>
<dbReference type="AlphaFoldDB" id="A0A8U0MV05"/>
<evidence type="ECO:0000313" key="14">
    <source>
        <dbReference type="RefSeq" id="XP_004755612.1"/>
    </source>
</evidence>
<dbReference type="PRINTS" id="PR00237">
    <property type="entry name" value="GPCRRHODOPSN"/>
</dbReference>
<evidence type="ECO:0000259" key="12">
    <source>
        <dbReference type="PROSITE" id="PS50262"/>
    </source>
</evidence>
<feature type="transmembrane region" description="Helical" evidence="11">
    <location>
        <begin position="205"/>
        <end position="228"/>
    </location>
</feature>
<evidence type="ECO:0000256" key="1">
    <source>
        <dbReference type="ARBA" id="ARBA00004651"/>
    </source>
</evidence>
<dbReference type="GeneID" id="101685514"/>
<reference evidence="14" key="1">
    <citation type="submission" date="2025-08" db="UniProtKB">
        <authorList>
            <consortium name="RefSeq"/>
        </authorList>
    </citation>
    <scope>IDENTIFICATION</scope>
    <source>
        <tissue evidence="14">Brain</tissue>
    </source>
</reference>
<feature type="transmembrane region" description="Helical" evidence="11">
    <location>
        <begin position="78"/>
        <end position="98"/>
    </location>
</feature>
<dbReference type="PROSITE" id="PS00237">
    <property type="entry name" value="G_PROTEIN_RECEP_F1_1"/>
    <property type="match status" value="1"/>
</dbReference>
<dbReference type="OrthoDB" id="6163051at2759"/>
<dbReference type="Pfam" id="PF00001">
    <property type="entry name" value="7tm_1"/>
    <property type="match status" value="1"/>
</dbReference>